<accession>A0A0G0JTQ3</accession>
<dbReference type="Proteomes" id="UP000034022">
    <property type="component" value="Unassembled WGS sequence"/>
</dbReference>
<keyword evidence="3 7" id="KW-0812">Transmembrane</keyword>
<dbReference type="Pfam" id="PF02687">
    <property type="entry name" value="FtsX"/>
    <property type="match status" value="1"/>
</dbReference>
<keyword evidence="4 7" id="KW-1133">Transmembrane helix</keyword>
<evidence type="ECO:0000256" key="6">
    <source>
        <dbReference type="ARBA" id="ARBA00038076"/>
    </source>
</evidence>
<protein>
    <recommendedName>
        <fullName evidence="12">ABC transporter permease</fullName>
    </recommendedName>
</protein>
<name>A0A0G0JTQ3_9BACT</name>
<dbReference type="InterPro" id="IPR025857">
    <property type="entry name" value="MacB_PCD"/>
</dbReference>
<evidence type="ECO:0000313" key="10">
    <source>
        <dbReference type="EMBL" id="KKQ70062.1"/>
    </source>
</evidence>
<proteinExistence type="inferred from homology"/>
<dbReference type="InterPro" id="IPR050250">
    <property type="entry name" value="Macrolide_Exporter_MacB"/>
</dbReference>
<dbReference type="PANTHER" id="PTHR30572">
    <property type="entry name" value="MEMBRANE COMPONENT OF TRANSPORTER-RELATED"/>
    <property type="match status" value="1"/>
</dbReference>
<keyword evidence="5 7" id="KW-0472">Membrane</keyword>
<feature type="transmembrane region" description="Helical" evidence="7">
    <location>
        <begin position="312"/>
        <end position="338"/>
    </location>
</feature>
<dbReference type="Pfam" id="PF12704">
    <property type="entry name" value="MacB_PCD"/>
    <property type="match status" value="1"/>
</dbReference>
<organism evidence="10 11">
    <name type="scientific">Candidatus Falkowbacteria bacterium GW2011_GWE1_38_31</name>
    <dbReference type="NCBI Taxonomy" id="1618638"/>
    <lineage>
        <taxon>Bacteria</taxon>
        <taxon>Candidatus Falkowiibacteriota</taxon>
    </lineage>
</organism>
<dbReference type="AlphaFoldDB" id="A0A0G0JTQ3"/>
<evidence type="ECO:0000256" key="5">
    <source>
        <dbReference type="ARBA" id="ARBA00023136"/>
    </source>
</evidence>
<dbReference type="InterPro" id="IPR003838">
    <property type="entry name" value="ABC3_permease_C"/>
</dbReference>
<dbReference type="GO" id="GO:0005886">
    <property type="term" value="C:plasma membrane"/>
    <property type="evidence" value="ECO:0007669"/>
    <property type="project" value="UniProtKB-SubCell"/>
</dbReference>
<keyword evidence="2" id="KW-1003">Cell membrane</keyword>
<comment type="similarity">
    <text evidence="6">Belongs to the ABC-4 integral membrane protein family.</text>
</comment>
<dbReference type="PANTHER" id="PTHR30572:SF4">
    <property type="entry name" value="ABC TRANSPORTER PERMEASE YTRF"/>
    <property type="match status" value="1"/>
</dbReference>
<evidence type="ECO:0008006" key="12">
    <source>
        <dbReference type="Google" id="ProtNLM"/>
    </source>
</evidence>
<sequence>MAMMRIQDTLKLATRMFRTRAARTWLTIFGIGVGIGAVVILVGLGYGLQGILLEQIVFGEAMLSLNVITPPSRVVVINKDEIDKFFKIPNVEDVSPLASFNSSITYGDLTGSITLNGVEPDYFKYAGVMPKDGALFEKGETDSIVLSSAALMLFQKSAEEIIGQKVGFKVFIPVGDTDEVQEVSLEKEYKVKGVIADEASIFAYINLQEFSSKFVIPYYDKARVKVVGREFLDATEAEILKSGFVVTALSKTVDQANKIFSGIQVALALFGGIALIVSAIGMFNTMTVTLLERTKEIGIMRTIGGSPLKIKVMFLTESLLMGTLGGFMGILLGVGGGLSVNLVLNFLSSRMGGTSMNLFRFPLPFLLFIAIFGAVMGYLTGLFPSKRAGSLNPLDAIRGS</sequence>
<feature type="domain" description="ABC3 transporter permease C-terminal" evidence="8">
    <location>
        <begin position="269"/>
        <end position="393"/>
    </location>
</feature>
<reference evidence="10 11" key="1">
    <citation type="journal article" date="2015" name="Nature">
        <title>rRNA introns, odd ribosomes, and small enigmatic genomes across a large radiation of phyla.</title>
        <authorList>
            <person name="Brown C.T."/>
            <person name="Hug L.A."/>
            <person name="Thomas B.C."/>
            <person name="Sharon I."/>
            <person name="Castelle C.J."/>
            <person name="Singh A."/>
            <person name="Wilkins M.J."/>
            <person name="Williams K.H."/>
            <person name="Banfield J.F."/>
        </authorList>
    </citation>
    <scope>NUCLEOTIDE SEQUENCE [LARGE SCALE GENOMIC DNA]</scope>
</reference>
<evidence type="ECO:0000256" key="3">
    <source>
        <dbReference type="ARBA" id="ARBA00022692"/>
    </source>
</evidence>
<evidence type="ECO:0000259" key="9">
    <source>
        <dbReference type="Pfam" id="PF12704"/>
    </source>
</evidence>
<comment type="caution">
    <text evidence="10">The sequence shown here is derived from an EMBL/GenBank/DDBJ whole genome shotgun (WGS) entry which is preliminary data.</text>
</comment>
<feature type="transmembrane region" description="Helical" evidence="7">
    <location>
        <begin position="21"/>
        <end position="48"/>
    </location>
</feature>
<evidence type="ECO:0000256" key="4">
    <source>
        <dbReference type="ARBA" id="ARBA00022989"/>
    </source>
</evidence>
<evidence type="ECO:0000313" key="11">
    <source>
        <dbReference type="Proteomes" id="UP000034022"/>
    </source>
</evidence>
<feature type="transmembrane region" description="Helical" evidence="7">
    <location>
        <begin position="265"/>
        <end position="291"/>
    </location>
</feature>
<feature type="domain" description="MacB-like periplasmic core" evidence="9">
    <location>
        <begin position="24"/>
        <end position="226"/>
    </location>
</feature>
<dbReference type="GO" id="GO:0022857">
    <property type="term" value="F:transmembrane transporter activity"/>
    <property type="evidence" value="ECO:0007669"/>
    <property type="project" value="TreeGrafter"/>
</dbReference>
<evidence type="ECO:0000256" key="1">
    <source>
        <dbReference type="ARBA" id="ARBA00004651"/>
    </source>
</evidence>
<feature type="transmembrane region" description="Helical" evidence="7">
    <location>
        <begin position="358"/>
        <end position="379"/>
    </location>
</feature>
<evidence type="ECO:0000256" key="2">
    <source>
        <dbReference type="ARBA" id="ARBA00022475"/>
    </source>
</evidence>
<gene>
    <name evidence="10" type="ORF">US91_C0007G0072</name>
</gene>
<comment type="subcellular location">
    <subcellularLocation>
        <location evidence="1">Cell membrane</location>
        <topology evidence="1">Multi-pass membrane protein</topology>
    </subcellularLocation>
</comment>
<evidence type="ECO:0000259" key="8">
    <source>
        <dbReference type="Pfam" id="PF02687"/>
    </source>
</evidence>
<dbReference type="EMBL" id="LBUU01000007">
    <property type="protein sequence ID" value="KKQ70062.1"/>
    <property type="molecule type" value="Genomic_DNA"/>
</dbReference>
<evidence type="ECO:0000256" key="7">
    <source>
        <dbReference type="SAM" id="Phobius"/>
    </source>
</evidence>